<evidence type="ECO:0000313" key="3">
    <source>
        <dbReference type="EMBL" id="KLV26721.1"/>
    </source>
</evidence>
<proteinExistence type="predicted"/>
<keyword evidence="4" id="KW-1185">Reference proteome</keyword>
<protein>
    <submittedName>
        <fullName evidence="3">Transcriptional regulator</fullName>
    </submittedName>
</protein>
<dbReference type="PANTHER" id="PTHR30204:SF96">
    <property type="entry name" value="CHROMOSOME-ANCHORING PROTEIN RACA"/>
    <property type="match status" value="1"/>
</dbReference>
<dbReference type="GO" id="GO:0003700">
    <property type="term" value="F:DNA-binding transcription factor activity"/>
    <property type="evidence" value="ECO:0007669"/>
    <property type="project" value="InterPro"/>
</dbReference>
<reference evidence="3 4" key="1">
    <citation type="submission" date="2015-05" db="EMBL/GenBank/DDBJ databases">
        <title>Whole genome sequence and identification of bacterial endophytes from Costus igneus.</title>
        <authorList>
            <person name="Lee Y.P."/>
            <person name="Gan H.M."/>
            <person name="Eng W."/>
            <person name="Wheatley M.S."/>
            <person name="Caraballo A."/>
            <person name="Polter S."/>
            <person name="Savka M.A."/>
            <person name="Hudson A.O."/>
        </authorList>
    </citation>
    <scope>NUCLEOTIDE SEQUENCE [LARGE SCALE GENOMIC DNA]</scope>
    <source>
        <strain evidence="3 4">RIT379</strain>
    </source>
</reference>
<dbReference type="GO" id="GO:0003677">
    <property type="term" value="F:DNA binding"/>
    <property type="evidence" value="ECO:0007669"/>
    <property type="project" value="UniProtKB-KW"/>
</dbReference>
<sequence length="246" mass="29085">MKRWSIGEVSRQRNLSKRTLRYYDQINLLTPSFKDEHGRRFYSEEDLFKLEKIIILKSLSLSLEDIHHLLDKLSYKQILTSHFNYLQEQLSKLQTSIANTTSLINMIDLKKELSWEHITELVQLSQSKPKKWIEYFQDDEKVFLEQTIPSLSHNDEITHQYILLLKQIEYYINQGIQAESVQGIQIASKLIELSEVTFHGNDDLIDKFWEIRKLPSEETGLFPISKDVLEFVERCIDYTTSKQLGN</sequence>
<keyword evidence="1" id="KW-0238">DNA-binding</keyword>
<evidence type="ECO:0000256" key="1">
    <source>
        <dbReference type="ARBA" id="ARBA00023125"/>
    </source>
</evidence>
<dbReference type="Gene3D" id="1.10.1660.10">
    <property type="match status" value="1"/>
</dbReference>
<dbReference type="SMART" id="SM00422">
    <property type="entry name" value="HTH_MERR"/>
    <property type="match status" value="1"/>
</dbReference>
<accession>A0A0J1IL63</accession>
<comment type="caution">
    <text evidence="3">The sequence shown here is derived from an EMBL/GenBank/DDBJ whole genome shotgun (WGS) entry which is preliminary data.</text>
</comment>
<dbReference type="Pfam" id="PF13411">
    <property type="entry name" value="MerR_1"/>
    <property type="match status" value="1"/>
</dbReference>
<dbReference type="AlphaFoldDB" id="A0A0J1IL63"/>
<feature type="domain" description="HTH merR-type" evidence="2">
    <location>
        <begin position="3"/>
        <end position="72"/>
    </location>
</feature>
<dbReference type="CDD" id="cd01106">
    <property type="entry name" value="HTH_TipAL-Mta"/>
    <property type="match status" value="1"/>
</dbReference>
<dbReference type="GeneID" id="56347914"/>
<dbReference type="InterPro" id="IPR047057">
    <property type="entry name" value="MerR_fam"/>
</dbReference>
<dbReference type="EMBL" id="LDPH01000007">
    <property type="protein sequence ID" value="KLV26721.1"/>
    <property type="molecule type" value="Genomic_DNA"/>
</dbReference>
<dbReference type="RefSeq" id="WP_047941696.1">
    <property type="nucleotide sequence ID" value="NZ_CP053989.1"/>
</dbReference>
<name>A0A0J1IL63_NIACI</name>
<dbReference type="InterPro" id="IPR009061">
    <property type="entry name" value="DNA-bd_dom_put_sf"/>
</dbReference>
<gene>
    <name evidence="3" type="ORF">ABW02_09230</name>
</gene>
<dbReference type="PROSITE" id="PS50937">
    <property type="entry name" value="HTH_MERR_2"/>
    <property type="match status" value="1"/>
</dbReference>
<dbReference type="SUPFAM" id="SSF46955">
    <property type="entry name" value="Putative DNA-binding domain"/>
    <property type="match status" value="1"/>
</dbReference>
<evidence type="ECO:0000313" key="4">
    <source>
        <dbReference type="Proteomes" id="UP000036045"/>
    </source>
</evidence>
<dbReference type="PATRIC" id="fig|1397.4.peg.5106"/>
<dbReference type="PANTHER" id="PTHR30204">
    <property type="entry name" value="REDOX-CYCLING DRUG-SENSING TRANSCRIPTIONAL ACTIVATOR SOXR"/>
    <property type="match status" value="1"/>
</dbReference>
<dbReference type="InterPro" id="IPR000551">
    <property type="entry name" value="MerR-type_HTH_dom"/>
</dbReference>
<dbReference type="OrthoDB" id="1894615at2"/>
<organism evidence="3 4">
    <name type="scientific">Niallia circulans</name>
    <name type="common">Bacillus circulans</name>
    <dbReference type="NCBI Taxonomy" id="1397"/>
    <lineage>
        <taxon>Bacteria</taxon>
        <taxon>Bacillati</taxon>
        <taxon>Bacillota</taxon>
        <taxon>Bacilli</taxon>
        <taxon>Bacillales</taxon>
        <taxon>Bacillaceae</taxon>
        <taxon>Niallia</taxon>
    </lineage>
</organism>
<dbReference type="Proteomes" id="UP000036045">
    <property type="component" value="Unassembled WGS sequence"/>
</dbReference>
<evidence type="ECO:0000259" key="2">
    <source>
        <dbReference type="PROSITE" id="PS50937"/>
    </source>
</evidence>